<dbReference type="OMA" id="QWCADSS"/>
<dbReference type="AlphaFoldDB" id="A0A0L0HJY8"/>
<accession>A0A0L0HJY8</accession>
<dbReference type="VEuPathDB" id="FungiDB:SPPG_03568"/>
<evidence type="ECO:0000313" key="2">
    <source>
        <dbReference type="EMBL" id="KND01776.1"/>
    </source>
</evidence>
<dbReference type="Proteomes" id="UP000053201">
    <property type="component" value="Unassembled WGS sequence"/>
</dbReference>
<dbReference type="InterPro" id="IPR018786">
    <property type="entry name" value="Mit_KHE1"/>
</dbReference>
<dbReference type="PANTHER" id="PTHR28062">
    <property type="entry name" value="K+-H+ EXCHANGE-LIKE PROTEIN"/>
    <property type="match status" value="1"/>
</dbReference>
<evidence type="ECO:0000313" key="3">
    <source>
        <dbReference type="Proteomes" id="UP000053201"/>
    </source>
</evidence>
<gene>
    <name evidence="2" type="ORF">SPPG_03568</name>
</gene>
<keyword evidence="3" id="KW-1185">Reference proteome</keyword>
<protein>
    <submittedName>
        <fullName evidence="2">Uncharacterized protein</fullName>
    </submittedName>
</protein>
<dbReference type="RefSeq" id="XP_016609815.1">
    <property type="nucleotide sequence ID" value="XM_016751831.1"/>
</dbReference>
<sequence>MTSTSQPTVASPVTSSTPRPAIKATATPHTRLQVYVLPTLRNKYVFHARFLKPRSRVEYFALVTAYIFRKWRYQLSDACAFAWHGVGHWAGSRTGVLPSVGRGIWWAGNRMTTRRAADEYFLKSVPKITEHIEFVYPASANAKLIKNQLGEFLANSDRHRSKLFLWALVLPVDLYLAKFHLAIANILFSYNIFRLNASWRSMHGSRTLQKLLDSKAVTWTASKELDEMIQRISGEVTQQIEREVGSQGRVWRWRPDGDLHDDVVEKLERDLKMAELGRTYRRTRLQYYIHEGKEW</sequence>
<evidence type="ECO:0000256" key="1">
    <source>
        <dbReference type="SAM" id="MobiDB-lite"/>
    </source>
</evidence>
<proteinExistence type="predicted"/>
<dbReference type="PANTHER" id="PTHR28062:SF1">
    <property type="entry name" value="TRANSMEMBRANE PROTEIN"/>
    <property type="match status" value="1"/>
</dbReference>
<name>A0A0L0HJY8_SPIPD</name>
<feature type="region of interest" description="Disordered" evidence="1">
    <location>
        <begin position="1"/>
        <end position="22"/>
    </location>
</feature>
<dbReference type="GO" id="GO:1902600">
    <property type="term" value="P:proton transmembrane transport"/>
    <property type="evidence" value="ECO:0007669"/>
    <property type="project" value="TreeGrafter"/>
</dbReference>
<dbReference type="OrthoDB" id="5562676at2759"/>
<dbReference type="GO" id="GO:0006813">
    <property type="term" value="P:potassium ion transport"/>
    <property type="evidence" value="ECO:0007669"/>
    <property type="project" value="TreeGrafter"/>
</dbReference>
<organism evidence="2 3">
    <name type="scientific">Spizellomyces punctatus (strain DAOM BR117)</name>
    <dbReference type="NCBI Taxonomy" id="645134"/>
    <lineage>
        <taxon>Eukaryota</taxon>
        <taxon>Fungi</taxon>
        <taxon>Fungi incertae sedis</taxon>
        <taxon>Chytridiomycota</taxon>
        <taxon>Chytridiomycota incertae sedis</taxon>
        <taxon>Chytridiomycetes</taxon>
        <taxon>Spizellomycetales</taxon>
        <taxon>Spizellomycetaceae</taxon>
        <taxon>Spizellomyces</taxon>
    </lineage>
</organism>
<dbReference type="EMBL" id="KQ257454">
    <property type="protein sequence ID" value="KND01776.1"/>
    <property type="molecule type" value="Genomic_DNA"/>
</dbReference>
<reference evidence="2 3" key="1">
    <citation type="submission" date="2009-08" db="EMBL/GenBank/DDBJ databases">
        <title>The Genome Sequence of Spizellomyces punctatus strain DAOM BR117.</title>
        <authorList>
            <consortium name="The Broad Institute Genome Sequencing Platform"/>
            <person name="Russ C."/>
            <person name="Cuomo C."/>
            <person name="Shea T."/>
            <person name="Young S.K."/>
            <person name="Zeng Q."/>
            <person name="Koehrsen M."/>
            <person name="Haas B."/>
            <person name="Borodovsky M."/>
            <person name="Guigo R."/>
            <person name="Alvarado L."/>
            <person name="Berlin A."/>
            <person name="Bochicchio J."/>
            <person name="Borenstein D."/>
            <person name="Chapman S."/>
            <person name="Chen Z."/>
            <person name="Engels R."/>
            <person name="Freedman E."/>
            <person name="Gellesch M."/>
            <person name="Goldberg J."/>
            <person name="Griggs A."/>
            <person name="Gujja S."/>
            <person name="Heiman D."/>
            <person name="Hepburn T."/>
            <person name="Howarth C."/>
            <person name="Jen D."/>
            <person name="Larson L."/>
            <person name="Lewis B."/>
            <person name="Mehta T."/>
            <person name="Park D."/>
            <person name="Pearson M."/>
            <person name="Roberts A."/>
            <person name="Saif S."/>
            <person name="Shenoy N."/>
            <person name="Sisk P."/>
            <person name="Stolte C."/>
            <person name="Sykes S."/>
            <person name="Thomson T."/>
            <person name="Walk T."/>
            <person name="White J."/>
            <person name="Yandava C."/>
            <person name="Burger G."/>
            <person name="Gray M.W."/>
            <person name="Holland P.W.H."/>
            <person name="King N."/>
            <person name="Lang F.B.F."/>
            <person name="Roger A.J."/>
            <person name="Ruiz-Trillo I."/>
            <person name="Lander E."/>
            <person name="Nusbaum C."/>
        </authorList>
    </citation>
    <scope>NUCLEOTIDE SEQUENCE [LARGE SCALE GENOMIC DNA]</scope>
    <source>
        <strain evidence="2 3">DAOM BR117</strain>
    </source>
</reference>
<dbReference type="GO" id="GO:0005743">
    <property type="term" value="C:mitochondrial inner membrane"/>
    <property type="evidence" value="ECO:0007669"/>
    <property type="project" value="TreeGrafter"/>
</dbReference>
<dbReference type="Pfam" id="PF10173">
    <property type="entry name" value="Mit_KHE1"/>
    <property type="match status" value="1"/>
</dbReference>
<dbReference type="InParanoid" id="A0A0L0HJY8"/>
<dbReference type="GeneID" id="27687076"/>
<feature type="compositionally biased region" description="Polar residues" evidence="1">
    <location>
        <begin position="1"/>
        <end position="18"/>
    </location>
</feature>